<accession>Q9NAL8</accession>
<dbReference type="PaxDb" id="6239-Y105C5B.25"/>
<sequence length="462" mass="53680">MHFHTQFIFFLLVVFALASYFIFVEEIDNSDVTILNSTYQCHIQPWNFVNTQSTDTSYLNRFSKWLWIKFYLPVENLHNNTEISILAAYVYPDHISITLITQHSIKKQLYCRYYDCKRNEIRGSAWLGTVFPESVIQCPRRIGAEFVSVSENLEKESDITPVGLTFRVFEEPIHELSVCVAPMYGNEPSWLPIIDFVEHNKLEGASYFYFYVGEIRDYDQKILDDYVRTGDIELVKLQDKYHRVFIAWHLLQIQDCHLRSAYHSKWTAFIDLDERLSTNGPGTMIDVLRSIQDSSVGEVQLQSTTIVKDQDYPDKYENIEQLEQELIFKKYNETVKKTMSGTKPIIKSEKIGLMSIHQASAKYFGVKTLLLNITVASVRHLRSVKHRISGSDWNKMPDETGNPIEFVTRPLPDEFSGKLREAVVKRVLHVYETIPVNCLTIPQTLVDGLRHPNPCKAPWPEF</sequence>
<dbReference type="HOGENOM" id="CLU_008031_2_0_1"/>
<dbReference type="CAZy" id="GT92">
    <property type="family name" value="Glycosyltransferase Family 92"/>
</dbReference>
<dbReference type="OrthoDB" id="5841543at2759"/>
<keyword evidence="5 8" id="KW-0812">Transmembrane</keyword>
<evidence type="ECO:0000256" key="8">
    <source>
        <dbReference type="RuleBase" id="RU366017"/>
    </source>
</evidence>
<dbReference type="Pfam" id="PF01697">
    <property type="entry name" value="Glyco_transf_92"/>
    <property type="match status" value="1"/>
</dbReference>
<dbReference type="STRING" id="6239.Y105C5B.25a.1"/>
<dbReference type="AlphaFoldDB" id="Q9NAL8"/>
<dbReference type="UCSC" id="Y105C5B.25">
    <property type="organism name" value="c. elegans"/>
</dbReference>
<organism evidence="9 10">
    <name type="scientific">Caenorhabditis elegans</name>
    <dbReference type="NCBI Taxonomy" id="6239"/>
    <lineage>
        <taxon>Eukaryota</taxon>
        <taxon>Metazoa</taxon>
        <taxon>Ecdysozoa</taxon>
        <taxon>Nematoda</taxon>
        <taxon>Chromadorea</taxon>
        <taxon>Rhabditida</taxon>
        <taxon>Rhabditina</taxon>
        <taxon>Rhabditomorpha</taxon>
        <taxon>Rhabditoidea</taxon>
        <taxon>Rhabditidae</taxon>
        <taxon>Peloderinae</taxon>
        <taxon>Caenorhabditis</taxon>
    </lineage>
</organism>
<dbReference type="FunCoup" id="Q9NAL8">
    <property type="interactions" value="20"/>
</dbReference>
<gene>
    <name evidence="9" type="ORF">CELE_Y105C5B.25</name>
    <name evidence="9 11" type="ORF">Y105C5B.25</name>
</gene>
<dbReference type="eggNOG" id="KOG4735">
    <property type="taxonomic scope" value="Eukaryota"/>
</dbReference>
<evidence type="ECO:0000313" key="10">
    <source>
        <dbReference type="Proteomes" id="UP000001940"/>
    </source>
</evidence>
<dbReference type="GeneID" id="190901"/>
<dbReference type="InParanoid" id="Q9NAL8"/>
<evidence type="ECO:0000256" key="1">
    <source>
        <dbReference type="ARBA" id="ARBA00004167"/>
    </source>
</evidence>
<keyword evidence="3 8" id="KW-0328">Glycosyltransferase</keyword>
<dbReference type="InterPro" id="IPR008166">
    <property type="entry name" value="Glyco_transf_92"/>
</dbReference>
<comment type="similarity">
    <text evidence="2 8">Belongs to the glycosyltransferase 92 family.</text>
</comment>
<proteinExistence type="inferred from homology"/>
<evidence type="ECO:0000256" key="4">
    <source>
        <dbReference type="ARBA" id="ARBA00022679"/>
    </source>
</evidence>
<dbReference type="CTD" id="190901"/>
<dbReference type="SMR" id="Q9NAL8"/>
<feature type="transmembrane region" description="Helical" evidence="8">
    <location>
        <begin position="7"/>
        <end position="24"/>
    </location>
</feature>
<keyword evidence="10" id="KW-1185">Reference proteome</keyword>
<comment type="subcellular location">
    <subcellularLocation>
        <location evidence="1">Membrane</location>
        <topology evidence="1">Single-pass membrane protein</topology>
    </subcellularLocation>
</comment>
<dbReference type="GO" id="GO:0016757">
    <property type="term" value="F:glycosyltransferase activity"/>
    <property type="evidence" value="ECO:0000318"/>
    <property type="project" value="GO_Central"/>
</dbReference>
<dbReference type="RefSeq" id="NP_502914.1">
    <property type="nucleotide sequence ID" value="NM_070513.1"/>
</dbReference>
<reference evidence="9 10" key="1">
    <citation type="journal article" date="1998" name="Science">
        <title>Genome sequence of the nematode C. elegans: a platform for investigating biology.</title>
        <authorList>
            <consortium name="The C. elegans sequencing consortium"/>
            <person name="Sulson J.E."/>
            <person name="Waterston R."/>
        </authorList>
    </citation>
    <scope>NUCLEOTIDE SEQUENCE [LARGE SCALE GENOMIC DNA]</scope>
    <source>
        <strain evidence="9 10">Bristol N2</strain>
    </source>
</reference>
<dbReference type="GO" id="GO:0005737">
    <property type="term" value="C:cytoplasm"/>
    <property type="evidence" value="ECO:0000318"/>
    <property type="project" value="GO_Central"/>
</dbReference>
<dbReference type="GO" id="GO:0016020">
    <property type="term" value="C:membrane"/>
    <property type="evidence" value="ECO:0007669"/>
    <property type="project" value="UniProtKB-SubCell"/>
</dbReference>
<evidence type="ECO:0000256" key="2">
    <source>
        <dbReference type="ARBA" id="ARBA00007647"/>
    </source>
</evidence>
<dbReference type="AGR" id="WB:WBGene00013662"/>
<keyword evidence="7 8" id="KW-0472">Membrane</keyword>
<dbReference type="PIR" id="T26401">
    <property type="entry name" value="T26401"/>
</dbReference>
<evidence type="ECO:0000313" key="9">
    <source>
        <dbReference type="EMBL" id="CAB54373.1"/>
    </source>
</evidence>
<dbReference type="ExpressionAtlas" id="Q9NAL8">
    <property type="expression patterns" value="baseline and differential"/>
</dbReference>
<protein>
    <recommendedName>
        <fullName evidence="8">Glycosyltransferase family 92 protein</fullName>
        <ecNumber evidence="8">2.4.1.-</ecNumber>
    </recommendedName>
</protein>
<evidence type="ECO:0000256" key="7">
    <source>
        <dbReference type="ARBA" id="ARBA00023136"/>
    </source>
</evidence>
<dbReference type="EC" id="2.4.1.-" evidence="8"/>
<dbReference type="PANTHER" id="PTHR21461:SF84">
    <property type="entry name" value="GLYCOSYLTRANSFERASE FAMILY 92 PROTEIN"/>
    <property type="match status" value="1"/>
</dbReference>
<dbReference type="EMBL" id="BX284604">
    <property type="protein sequence ID" value="CAB54373.1"/>
    <property type="molecule type" value="Genomic_DNA"/>
</dbReference>
<evidence type="ECO:0000256" key="5">
    <source>
        <dbReference type="ARBA" id="ARBA00022692"/>
    </source>
</evidence>
<dbReference type="PhylomeDB" id="Q9NAL8"/>
<evidence type="ECO:0000256" key="6">
    <source>
        <dbReference type="ARBA" id="ARBA00022989"/>
    </source>
</evidence>
<dbReference type="Proteomes" id="UP000001940">
    <property type="component" value="Chromosome IV"/>
</dbReference>
<dbReference type="Bgee" id="WBGene00013662">
    <property type="expression patterns" value="Expressed in larva and 2 other cell types or tissues"/>
</dbReference>
<dbReference type="OMA" id="FLQIQDC"/>
<evidence type="ECO:0000256" key="3">
    <source>
        <dbReference type="ARBA" id="ARBA00022676"/>
    </source>
</evidence>
<keyword evidence="6 8" id="KW-1133">Transmembrane helix</keyword>
<dbReference type="PANTHER" id="PTHR21461">
    <property type="entry name" value="GLYCOSYLTRANSFERASE FAMILY 92 PROTEIN"/>
    <property type="match status" value="1"/>
</dbReference>
<name>Q9NAL8_CAEEL</name>
<evidence type="ECO:0000313" key="11">
    <source>
        <dbReference type="WormBase" id="Y105C5B.25a"/>
    </source>
</evidence>
<dbReference type="WormBase" id="Y105C5B.25a">
    <property type="protein sequence ID" value="CE24075"/>
    <property type="gene ID" value="WBGene00013662"/>
</dbReference>
<keyword evidence="4 8" id="KW-0808">Transferase</keyword>